<dbReference type="SMART" id="SM00679">
    <property type="entry name" value="CTNS"/>
    <property type="match status" value="2"/>
</dbReference>
<evidence type="ECO:0000256" key="8">
    <source>
        <dbReference type="PIRNR" id="PIRNR023381"/>
    </source>
</evidence>
<evidence type="ECO:0000313" key="11">
    <source>
        <dbReference type="Proteomes" id="UP001519460"/>
    </source>
</evidence>
<evidence type="ECO:0000256" key="2">
    <source>
        <dbReference type="ARBA" id="ARBA00022448"/>
    </source>
</evidence>
<keyword evidence="2" id="KW-0813">Transport</keyword>
<dbReference type="PANTHER" id="PTHR12226:SF2">
    <property type="entry name" value="MANNOSE-P-DOLICHOL UTILIZATION DEFECT 1 PROTEIN"/>
    <property type="match status" value="1"/>
</dbReference>
<evidence type="ECO:0000256" key="5">
    <source>
        <dbReference type="ARBA" id="ARBA00022989"/>
    </source>
</evidence>
<evidence type="ECO:0000313" key="10">
    <source>
        <dbReference type="EMBL" id="KAK7452846.1"/>
    </source>
</evidence>
<protein>
    <recommendedName>
        <fullName evidence="8">Mannose-P-dolichol utilization defect 1 protein homolog</fullName>
    </recommendedName>
</protein>
<dbReference type="GO" id="GO:0016020">
    <property type="term" value="C:membrane"/>
    <property type="evidence" value="ECO:0007669"/>
    <property type="project" value="UniProtKB-SubCell"/>
</dbReference>
<evidence type="ECO:0000256" key="9">
    <source>
        <dbReference type="SAM" id="Phobius"/>
    </source>
</evidence>
<feature type="transmembrane region" description="Helical" evidence="9">
    <location>
        <begin position="107"/>
        <end position="128"/>
    </location>
</feature>
<evidence type="ECO:0000256" key="7">
    <source>
        <dbReference type="ARBA" id="ARBA00038475"/>
    </source>
</evidence>
<feature type="transmembrane region" description="Helical" evidence="9">
    <location>
        <begin position="76"/>
        <end position="95"/>
    </location>
</feature>
<dbReference type="InterPro" id="IPR006603">
    <property type="entry name" value="PQ-loop_rpt"/>
</dbReference>
<dbReference type="Proteomes" id="UP001519460">
    <property type="component" value="Unassembled WGS sequence"/>
</dbReference>
<comment type="caution">
    <text evidence="10">The sequence shown here is derived from an EMBL/GenBank/DDBJ whole genome shotgun (WGS) entry which is preliminary data.</text>
</comment>
<evidence type="ECO:0000256" key="6">
    <source>
        <dbReference type="ARBA" id="ARBA00023136"/>
    </source>
</evidence>
<keyword evidence="5 8" id="KW-1133">Transmembrane helix</keyword>
<dbReference type="Pfam" id="PF04193">
    <property type="entry name" value="PQ-loop"/>
    <property type="match status" value="2"/>
</dbReference>
<dbReference type="EMBL" id="JACVVK020000711">
    <property type="protein sequence ID" value="KAK7452846.1"/>
    <property type="molecule type" value="Genomic_DNA"/>
</dbReference>
<comment type="subcellular location">
    <subcellularLocation>
        <location evidence="1 8">Membrane</location>
        <topology evidence="1 8">Multi-pass membrane protein</topology>
    </subcellularLocation>
</comment>
<evidence type="ECO:0000256" key="1">
    <source>
        <dbReference type="ARBA" id="ARBA00004141"/>
    </source>
</evidence>
<dbReference type="PANTHER" id="PTHR12226">
    <property type="entry name" value="MANNOSE-P-DOLICHOL UTILIZATION DEFECT 1 LEC35 -RELATED"/>
    <property type="match status" value="1"/>
</dbReference>
<feature type="transmembrane region" description="Helical" evidence="9">
    <location>
        <begin position="45"/>
        <end position="64"/>
    </location>
</feature>
<keyword evidence="11" id="KW-1185">Reference proteome</keyword>
<dbReference type="Gene3D" id="1.20.1280.290">
    <property type="match status" value="2"/>
</dbReference>
<keyword evidence="3 8" id="KW-0812">Transmembrane</keyword>
<dbReference type="PIRSF" id="PIRSF023381">
    <property type="entry name" value="MannP-dilichol_defect-1p"/>
    <property type="match status" value="1"/>
</dbReference>
<dbReference type="FunFam" id="1.20.1280.290:FF:000006">
    <property type="entry name" value="mannose-P-dolichol utilization defect 1 protein"/>
    <property type="match status" value="1"/>
</dbReference>
<feature type="transmembrane region" description="Helical" evidence="9">
    <location>
        <begin position="219"/>
        <end position="240"/>
    </location>
</feature>
<sequence>MVDAGVSTGPFPALLATWIQFIVPQPCFDKFFVDFDFLDVPCLKVAVSKALGFGIILGSLIVKLPQIIKMLQAKSGAGISLMSVTFELIAISATWSYGFAQKFPFSAYGESVFLALQTIIIAFLVLYYGGQSGAAFGYLTFYVAAMSFLLSPAVPRQLLSLLQTSNAFVIMVSKAIQAYANYKNGSTGQLSVITVYLIFLGAVARIFTSIQETGDNLVIFTYVVSSFFNGVIALQMIIYWNVPPREHQD</sequence>
<evidence type="ECO:0000256" key="3">
    <source>
        <dbReference type="ARBA" id="ARBA00022692"/>
    </source>
</evidence>
<comment type="similarity">
    <text evidence="7 8">Belongs to the MPDU1 (TC 2.A.43.3) family.</text>
</comment>
<reference evidence="10 11" key="1">
    <citation type="journal article" date="2023" name="Sci. Data">
        <title>Genome assembly of the Korean intertidal mud-creeper Batillaria attramentaria.</title>
        <authorList>
            <person name="Patra A.K."/>
            <person name="Ho P.T."/>
            <person name="Jun S."/>
            <person name="Lee S.J."/>
            <person name="Kim Y."/>
            <person name="Won Y.J."/>
        </authorList>
    </citation>
    <scope>NUCLEOTIDE SEQUENCE [LARGE SCALE GENOMIC DNA]</scope>
    <source>
        <strain evidence="10">Wonlab-2016</strain>
    </source>
</reference>
<dbReference type="AlphaFoldDB" id="A0ABD0J2L8"/>
<organism evidence="10 11">
    <name type="scientific">Batillaria attramentaria</name>
    <dbReference type="NCBI Taxonomy" id="370345"/>
    <lineage>
        <taxon>Eukaryota</taxon>
        <taxon>Metazoa</taxon>
        <taxon>Spiralia</taxon>
        <taxon>Lophotrochozoa</taxon>
        <taxon>Mollusca</taxon>
        <taxon>Gastropoda</taxon>
        <taxon>Caenogastropoda</taxon>
        <taxon>Sorbeoconcha</taxon>
        <taxon>Cerithioidea</taxon>
        <taxon>Batillariidae</taxon>
        <taxon>Batillaria</taxon>
    </lineage>
</organism>
<feature type="transmembrane region" description="Helical" evidence="9">
    <location>
        <begin position="188"/>
        <end position="207"/>
    </location>
</feature>
<dbReference type="InterPro" id="IPR016817">
    <property type="entry name" value="MannP-dilichol_defect-1"/>
</dbReference>
<name>A0ABD0J2L8_9CAEN</name>
<proteinExistence type="inferred from homology"/>
<gene>
    <name evidence="10" type="ORF">BaRGS_00039670</name>
</gene>
<keyword evidence="6 8" id="KW-0472">Membrane</keyword>
<accession>A0ABD0J2L8</accession>
<feature type="transmembrane region" description="Helical" evidence="9">
    <location>
        <begin position="135"/>
        <end position="154"/>
    </location>
</feature>
<evidence type="ECO:0000256" key="4">
    <source>
        <dbReference type="ARBA" id="ARBA00022737"/>
    </source>
</evidence>
<keyword evidence="4" id="KW-0677">Repeat</keyword>